<dbReference type="EMBL" id="CAMXCT030004668">
    <property type="protein sequence ID" value="CAL4797192.1"/>
    <property type="molecule type" value="Genomic_DNA"/>
</dbReference>
<evidence type="ECO:0000313" key="2">
    <source>
        <dbReference type="EMBL" id="CAL1163255.1"/>
    </source>
</evidence>
<proteinExistence type="predicted"/>
<sequence length="78" mass="9168">MIRSMSAPWRPKIRPTRLAFDLVGPSNWPMVKWSQRLTNFVKWLHLWSWNSNVTWMMCRWAGCVLFRMELLVGGGTSG</sequence>
<dbReference type="EMBL" id="CAMXCT020004668">
    <property type="protein sequence ID" value="CAL1163255.1"/>
    <property type="molecule type" value="Genomic_DNA"/>
</dbReference>
<evidence type="ECO:0000313" key="1">
    <source>
        <dbReference type="EMBL" id="CAI4009880.1"/>
    </source>
</evidence>
<comment type="caution">
    <text evidence="1">The sequence shown here is derived from an EMBL/GenBank/DDBJ whole genome shotgun (WGS) entry which is preliminary data.</text>
</comment>
<accession>A0A9P1GDZ6</accession>
<dbReference type="EMBL" id="CAMXCT010004668">
    <property type="protein sequence ID" value="CAI4009880.1"/>
    <property type="molecule type" value="Genomic_DNA"/>
</dbReference>
<evidence type="ECO:0000313" key="3">
    <source>
        <dbReference type="Proteomes" id="UP001152797"/>
    </source>
</evidence>
<keyword evidence="3" id="KW-1185">Reference proteome</keyword>
<reference evidence="2" key="2">
    <citation type="submission" date="2024-04" db="EMBL/GenBank/DDBJ databases">
        <authorList>
            <person name="Chen Y."/>
            <person name="Shah S."/>
            <person name="Dougan E. K."/>
            <person name="Thang M."/>
            <person name="Chan C."/>
        </authorList>
    </citation>
    <scope>NUCLEOTIDE SEQUENCE [LARGE SCALE GENOMIC DNA]</scope>
</reference>
<protein>
    <submittedName>
        <fullName evidence="1">Uncharacterized protein</fullName>
    </submittedName>
</protein>
<gene>
    <name evidence="1" type="ORF">C1SCF055_LOCUS35207</name>
</gene>
<dbReference type="Proteomes" id="UP001152797">
    <property type="component" value="Unassembled WGS sequence"/>
</dbReference>
<organism evidence="1">
    <name type="scientific">Cladocopium goreaui</name>
    <dbReference type="NCBI Taxonomy" id="2562237"/>
    <lineage>
        <taxon>Eukaryota</taxon>
        <taxon>Sar</taxon>
        <taxon>Alveolata</taxon>
        <taxon>Dinophyceae</taxon>
        <taxon>Suessiales</taxon>
        <taxon>Symbiodiniaceae</taxon>
        <taxon>Cladocopium</taxon>
    </lineage>
</organism>
<dbReference type="AlphaFoldDB" id="A0A9P1GDZ6"/>
<name>A0A9P1GDZ6_9DINO</name>
<reference evidence="1" key="1">
    <citation type="submission" date="2022-10" db="EMBL/GenBank/DDBJ databases">
        <authorList>
            <person name="Chen Y."/>
            <person name="Dougan E. K."/>
            <person name="Chan C."/>
            <person name="Rhodes N."/>
            <person name="Thang M."/>
        </authorList>
    </citation>
    <scope>NUCLEOTIDE SEQUENCE</scope>
</reference>